<dbReference type="GO" id="GO:0051301">
    <property type="term" value="P:cell division"/>
    <property type="evidence" value="ECO:0007669"/>
    <property type="project" value="UniProtKB-KW"/>
</dbReference>
<dbReference type="Gene3D" id="3.30.43.10">
    <property type="entry name" value="Uridine Diphospho-n-acetylenolpyruvylglucosamine Reductase, domain 2"/>
    <property type="match status" value="1"/>
</dbReference>
<feature type="domain" description="FAD-binding PCMH-type" evidence="20">
    <location>
        <begin position="17"/>
        <end position="195"/>
    </location>
</feature>
<evidence type="ECO:0000313" key="22">
    <source>
        <dbReference type="Proteomes" id="UP000477488"/>
    </source>
</evidence>
<evidence type="ECO:0000256" key="4">
    <source>
        <dbReference type="ARBA" id="ARBA00004752"/>
    </source>
</evidence>
<dbReference type="InterPro" id="IPR011601">
    <property type="entry name" value="MurB_C"/>
</dbReference>
<dbReference type="PANTHER" id="PTHR21071:SF4">
    <property type="entry name" value="UDP-N-ACETYLENOLPYRUVOYLGLUCOSAMINE REDUCTASE"/>
    <property type="match status" value="1"/>
</dbReference>
<evidence type="ECO:0000256" key="6">
    <source>
        <dbReference type="ARBA" id="ARBA00015188"/>
    </source>
</evidence>
<dbReference type="AlphaFoldDB" id="A0A6L5XHB3"/>
<comment type="subcellular location">
    <subcellularLocation>
        <location evidence="3 19">Cytoplasm</location>
    </subcellularLocation>
</comment>
<organism evidence="21 22">
    <name type="scientific">Desulfovibrio porci</name>
    <dbReference type="NCBI Taxonomy" id="2605782"/>
    <lineage>
        <taxon>Bacteria</taxon>
        <taxon>Pseudomonadati</taxon>
        <taxon>Thermodesulfobacteriota</taxon>
        <taxon>Desulfovibrionia</taxon>
        <taxon>Desulfovibrionales</taxon>
        <taxon>Desulfovibrionaceae</taxon>
        <taxon>Desulfovibrio</taxon>
    </lineage>
</organism>
<name>A0A6L5XHB3_9BACT</name>
<dbReference type="RefSeq" id="WP_154508215.1">
    <property type="nucleotide sequence ID" value="NZ_VUMH01000001.1"/>
</dbReference>
<dbReference type="InterPro" id="IPR016167">
    <property type="entry name" value="FAD-bd_PCMH_sub1"/>
</dbReference>
<evidence type="ECO:0000256" key="2">
    <source>
        <dbReference type="ARBA" id="ARBA00003921"/>
    </source>
</evidence>
<evidence type="ECO:0000259" key="20">
    <source>
        <dbReference type="PROSITE" id="PS51387"/>
    </source>
</evidence>
<keyword evidence="8 19" id="KW-0132">Cell division</keyword>
<keyword evidence="12 19" id="KW-0133">Cell shape</keyword>
<keyword evidence="22" id="KW-1185">Reference proteome</keyword>
<evidence type="ECO:0000256" key="5">
    <source>
        <dbReference type="ARBA" id="ARBA00012518"/>
    </source>
</evidence>
<dbReference type="GO" id="GO:0008762">
    <property type="term" value="F:UDP-N-acetylmuramate dehydrogenase activity"/>
    <property type="evidence" value="ECO:0007669"/>
    <property type="project" value="UniProtKB-UniRule"/>
</dbReference>
<keyword evidence="13 19" id="KW-0573">Peptidoglycan synthesis</keyword>
<comment type="function">
    <text evidence="2 19">Cell wall formation.</text>
</comment>
<dbReference type="HAMAP" id="MF_00037">
    <property type="entry name" value="MurB"/>
    <property type="match status" value="1"/>
</dbReference>
<feature type="active site" description="Proton donor" evidence="19">
    <location>
        <position position="216"/>
    </location>
</feature>
<protein>
    <recommendedName>
        <fullName evidence="6 19">UDP-N-acetylenolpyruvoylglucosamine reductase</fullName>
        <ecNumber evidence="5 19">1.3.1.98</ecNumber>
    </recommendedName>
    <alternativeName>
        <fullName evidence="17 19">UDP-N-acetylmuramate dehydrogenase</fullName>
    </alternativeName>
</protein>
<dbReference type="PANTHER" id="PTHR21071">
    <property type="entry name" value="UDP-N-ACETYLENOLPYRUVOYLGLUCOSAMINE REDUCTASE"/>
    <property type="match status" value="1"/>
</dbReference>
<dbReference type="InterPro" id="IPR036635">
    <property type="entry name" value="MurB_C_sf"/>
</dbReference>
<dbReference type="InterPro" id="IPR006094">
    <property type="entry name" value="Oxid_FAD_bind_N"/>
</dbReference>
<evidence type="ECO:0000256" key="16">
    <source>
        <dbReference type="ARBA" id="ARBA00023316"/>
    </source>
</evidence>
<evidence type="ECO:0000256" key="14">
    <source>
        <dbReference type="ARBA" id="ARBA00023002"/>
    </source>
</evidence>
<evidence type="ECO:0000256" key="15">
    <source>
        <dbReference type="ARBA" id="ARBA00023306"/>
    </source>
</evidence>
<comment type="pathway">
    <text evidence="4 19">Cell wall biogenesis; peptidoglycan biosynthesis.</text>
</comment>
<dbReference type="GO" id="GO:0005829">
    <property type="term" value="C:cytosol"/>
    <property type="evidence" value="ECO:0007669"/>
    <property type="project" value="TreeGrafter"/>
</dbReference>
<evidence type="ECO:0000256" key="11">
    <source>
        <dbReference type="ARBA" id="ARBA00022857"/>
    </source>
</evidence>
<dbReference type="Pfam" id="PF01565">
    <property type="entry name" value="FAD_binding_4"/>
    <property type="match status" value="1"/>
</dbReference>
<gene>
    <name evidence="19 21" type="primary">murB</name>
    <name evidence="21" type="ORF">FYJ44_00520</name>
</gene>
<dbReference type="EMBL" id="VUMH01000001">
    <property type="protein sequence ID" value="MSS26555.1"/>
    <property type="molecule type" value="Genomic_DNA"/>
</dbReference>
<evidence type="ECO:0000256" key="7">
    <source>
        <dbReference type="ARBA" id="ARBA00022490"/>
    </source>
</evidence>
<comment type="catalytic activity">
    <reaction evidence="18 19">
        <text>UDP-N-acetyl-alpha-D-muramate + NADP(+) = UDP-N-acetyl-3-O-(1-carboxyvinyl)-alpha-D-glucosamine + NADPH + H(+)</text>
        <dbReference type="Rhea" id="RHEA:12248"/>
        <dbReference type="ChEBI" id="CHEBI:15378"/>
        <dbReference type="ChEBI" id="CHEBI:57783"/>
        <dbReference type="ChEBI" id="CHEBI:58349"/>
        <dbReference type="ChEBI" id="CHEBI:68483"/>
        <dbReference type="ChEBI" id="CHEBI:70757"/>
        <dbReference type="EC" id="1.3.1.98"/>
    </reaction>
</comment>
<evidence type="ECO:0000256" key="12">
    <source>
        <dbReference type="ARBA" id="ARBA00022960"/>
    </source>
</evidence>
<accession>A0A6L5XHB3</accession>
<keyword evidence="11 19" id="KW-0521">NADP</keyword>
<comment type="cofactor">
    <cofactor evidence="1 19">
        <name>FAD</name>
        <dbReference type="ChEBI" id="CHEBI:57692"/>
    </cofactor>
</comment>
<evidence type="ECO:0000256" key="8">
    <source>
        <dbReference type="ARBA" id="ARBA00022618"/>
    </source>
</evidence>
<dbReference type="InterPro" id="IPR016166">
    <property type="entry name" value="FAD-bd_PCMH"/>
</dbReference>
<dbReference type="NCBIfam" id="TIGR00179">
    <property type="entry name" value="murB"/>
    <property type="match status" value="1"/>
</dbReference>
<dbReference type="InterPro" id="IPR003170">
    <property type="entry name" value="MurB"/>
</dbReference>
<dbReference type="Gene3D" id="3.30.465.10">
    <property type="match status" value="1"/>
</dbReference>
<dbReference type="PROSITE" id="PS51387">
    <property type="entry name" value="FAD_PCMH"/>
    <property type="match status" value="1"/>
</dbReference>
<evidence type="ECO:0000256" key="1">
    <source>
        <dbReference type="ARBA" id="ARBA00001974"/>
    </source>
</evidence>
<keyword evidence="10 19" id="KW-0274">FAD</keyword>
<evidence type="ECO:0000313" key="21">
    <source>
        <dbReference type="EMBL" id="MSS26555.1"/>
    </source>
</evidence>
<dbReference type="GO" id="GO:0009252">
    <property type="term" value="P:peptidoglycan biosynthetic process"/>
    <property type="evidence" value="ECO:0007669"/>
    <property type="project" value="UniProtKB-UniRule"/>
</dbReference>
<evidence type="ECO:0000256" key="3">
    <source>
        <dbReference type="ARBA" id="ARBA00004496"/>
    </source>
</evidence>
<proteinExistence type="inferred from homology"/>
<keyword evidence="9 19" id="KW-0285">Flavoprotein</keyword>
<keyword evidence="16 19" id="KW-0961">Cell wall biogenesis/degradation</keyword>
<keyword evidence="14 19" id="KW-0560">Oxidoreductase</keyword>
<evidence type="ECO:0000256" key="13">
    <source>
        <dbReference type="ARBA" id="ARBA00022984"/>
    </source>
</evidence>
<dbReference type="Proteomes" id="UP000477488">
    <property type="component" value="Unassembled WGS sequence"/>
</dbReference>
<dbReference type="SUPFAM" id="SSF56176">
    <property type="entry name" value="FAD-binding/transporter-associated domain-like"/>
    <property type="match status" value="1"/>
</dbReference>
<evidence type="ECO:0000256" key="18">
    <source>
        <dbReference type="ARBA" id="ARBA00048914"/>
    </source>
</evidence>
<evidence type="ECO:0000256" key="10">
    <source>
        <dbReference type="ARBA" id="ARBA00022827"/>
    </source>
</evidence>
<reference evidence="21 22" key="1">
    <citation type="submission" date="2019-09" db="EMBL/GenBank/DDBJ databases">
        <title>In-depth cultivation of the pig gut microbiome towards novel bacterial diversity and tailored functional studies.</title>
        <authorList>
            <person name="Wylensek D."/>
            <person name="Hitch T.C.A."/>
            <person name="Clavel T."/>
        </authorList>
    </citation>
    <scope>NUCLEOTIDE SEQUENCE [LARGE SCALE GENOMIC DNA]</scope>
    <source>
        <strain evidence="21 22">PG-178-WT-4</strain>
    </source>
</reference>
<keyword evidence="7 19" id="KW-0963">Cytoplasm</keyword>
<evidence type="ECO:0000256" key="17">
    <source>
        <dbReference type="ARBA" id="ARBA00031026"/>
    </source>
</evidence>
<evidence type="ECO:0000256" key="19">
    <source>
        <dbReference type="HAMAP-Rule" id="MF_00037"/>
    </source>
</evidence>
<comment type="caution">
    <text evidence="21">The sequence shown here is derived from an EMBL/GenBank/DDBJ whole genome shotgun (WGS) entry which is preliminary data.</text>
</comment>
<dbReference type="EC" id="1.3.1.98" evidence="5 19"/>
<evidence type="ECO:0000256" key="9">
    <source>
        <dbReference type="ARBA" id="ARBA00022630"/>
    </source>
</evidence>
<comment type="similarity">
    <text evidence="19">Belongs to the MurB family.</text>
</comment>
<dbReference type="InterPro" id="IPR016169">
    <property type="entry name" value="FAD-bd_PCMH_sub2"/>
</dbReference>
<dbReference type="SUPFAM" id="SSF56194">
    <property type="entry name" value="Uridine diphospho-N-Acetylenolpyruvylglucosamine reductase, MurB, C-terminal domain"/>
    <property type="match status" value="1"/>
</dbReference>
<sequence length="296" mass="31470">MREIPRPSLAERTTLRLGGTAIAELVLEDAADLAALSGRLRALGGSPLILGAGSNILARDGDLPLVLVRPRFMQGPDIVGEKDGKILVRVGAGVPLPRLLRFCVAQGLSGLEGLVGIPGSVGGAVAMNAGSFGTETCKYIESIQVVNKETVRRITIDALQYGYRALSIPEEKEGFMVVEATFGLTGAARDGISNRMRHNFFEKKSKQPVTAWSAGCVFKNPAPNMPAGKLLELAGYKGKKLGGMAFSTLHANFLINEGRGSADAALTLLHEAREAVRQRFGLALEPEVRIVPCPSR</sequence>
<dbReference type="Gene3D" id="3.90.78.10">
    <property type="entry name" value="UDP-N-acetylenolpyruvoylglucosamine reductase, C-terminal domain"/>
    <property type="match status" value="1"/>
</dbReference>
<dbReference type="InterPro" id="IPR036318">
    <property type="entry name" value="FAD-bd_PCMH-like_sf"/>
</dbReference>
<dbReference type="UniPathway" id="UPA00219"/>
<dbReference type="GO" id="GO:0008360">
    <property type="term" value="P:regulation of cell shape"/>
    <property type="evidence" value="ECO:0007669"/>
    <property type="project" value="UniProtKB-KW"/>
</dbReference>
<dbReference type="GO" id="GO:0071555">
    <property type="term" value="P:cell wall organization"/>
    <property type="evidence" value="ECO:0007669"/>
    <property type="project" value="UniProtKB-KW"/>
</dbReference>
<feature type="active site" evidence="19">
    <location>
        <position position="164"/>
    </location>
</feature>
<keyword evidence="15 19" id="KW-0131">Cell cycle</keyword>
<feature type="active site" evidence="19">
    <location>
        <position position="287"/>
    </location>
</feature>
<dbReference type="GO" id="GO:0071949">
    <property type="term" value="F:FAD binding"/>
    <property type="evidence" value="ECO:0007669"/>
    <property type="project" value="InterPro"/>
</dbReference>
<dbReference type="Pfam" id="PF02873">
    <property type="entry name" value="MurB_C"/>
    <property type="match status" value="1"/>
</dbReference>